<reference evidence="2 3" key="1">
    <citation type="submission" date="2020-07" db="EMBL/GenBank/DDBJ databases">
        <title>Genomic Encyclopedia of Type Strains, Phase IV (KMG-V): Genome sequencing to study the core and pangenomes of soil and plant-associated prokaryotes.</title>
        <authorList>
            <person name="Whitman W."/>
        </authorList>
    </citation>
    <scope>NUCLEOTIDE SEQUENCE [LARGE SCALE GENOMIC DNA]</scope>
    <source>
        <strain evidence="2 3">M8UP22</strain>
    </source>
</reference>
<feature type="compositionally biased region" description="Gly residues" evidence="1">
    <location>
        <begin position="127"/>
        <end position="140"/>
    </location>
</feature>
<sequence length="140" mass="14307">MKRSSQVAAPLLAAAALSMLTGCRKPEMQRCVDEQNHVVDDSLCANLPADQQGVQQQRPDGHGGFLPILIPYRYYYGGWGGYGLGSVVGGGGYAPVAGRSYANRSGVTIRGGFGRSFSEGGSHSSSGGEGGAHSGSGAGE</sequence>
<evidence type="ECO:0008006" key="4">
    <source>
        <dbReference type="Google" id="ProtNLM"/>
    </source>
</evidence>
<proteinExistence type="predicted"/>
<evidence type="ECO:0000313" key="2">
    <source>
        <dbReference type="EMBL" id="NYF91303.1"/>
    </source>
</evidence>
<accession>A0A852VEM6</accession>
<feature type="region of interest" description="Disordered" evidence="1">
    <location>
        <begin position="113"/>
        <end position="140"/>
    </location>
</feature>
<organism evidence="2 3">
    <name type="scientific">Tunturiibacter lichenicola</name>
    <dbReference type="NCBI Taxonomy" id="2051959"/>
    <lineage>
        <taxon>Bacteria</taxon>
        <taxon>Pseudomonadati</taxon>
        <taxon>Acidobacteriota</taxon>
        <taxon>Terriglobia</taxon>
        <taxon>Terriglobales</taxon>
        <taxon>Acidobacteriaceae</taxon>
        <taxon>Tunturiibacter</taxon>
    </lineage>
</organism>
<gene>
    <name evidence="2" type="ORF">HDF08_003405</name>
</gene>
<feature type="compositionally biased region" description="Low complexity" evidence="1">
    <location>
        <begin position="115"/>
        <end position="126"/>
    </location>
</feature>
<dbReference type="EMBL" id="JACCCU010000002">
    <property type="protein sequence ID" value="NYF91303.1"/>
    <property type="molecule type" value="Genomic_DNA"/>
</dbReference>
<dbReference type="Proteomes" id="UP000564385">
    <property type="component" value="Unassembled WGS sequence"/>
</dbReference>
<protein>
    <recommendedName>
        <fullName evidence="4">Lipoprotein</fullName>
    </recommendedName>
</protein>
<dbReference type="PROSITE" id="PS51257">
    <property type="entry name" value="PROKAR_LIPOPROTEIN"/>
    <property type="match status" value="1"/>
</dbReference>
<evidence type="ECO:0000313" key="3">
    <source>
        <dbReference type="Proteomes" id="UP000564385"/>
    </source>
</evidence>
<name>A0A852VEM6_9BACT</name>
<comment type="caution">
    <text evidence="2">The sequence shown here is derived from an EMBL/GenBank/DDBJ whole genome shotgun (WGS) entry which is preliminary data.</text>
</comment>
<evidence type="ECO:0000256" key="1">
    <source>
        <dbReference type="SAM" id="MobiDB-lite"/>
    </source>
</evidence>
<dbReference type="AlphaFoldDB" id="A0A852VEM6"/>